<feature type="compositionally biased region" description="Polar residues" evidence="1">
    <location>
        <begin position="48"/>
        <end position="65"/>
    </location>
</feature>
<accession>A0A1E7F958</accession>
<dbReference type="AlphaFoldDB" id="A0A1E7F958"/>
<dbReference type="PANTHER" id="PTHR12461">
    <property type="entry name" value="HYPOXIA-INDUCIBLE FACTOR 1 ALPHA INHIBITOR-RELATED"/>
    <property type="match status" value="1"/>
</dbReference>
<dbReference type="Proteomes" id="UP000095751">
    <property type="component" value="Unassembled WGS sequence"/>
</dbReference>
<dbReference type="InParanoid" id="A0A1E7F958"/>
<reference evidence="3 4" key="1">
    <citation type="submission" date="2016-09" db="EMBL/GenBank/DDBJ databases">
        <title>Extensive genetic diversity and differential bi-allelic expression allows diatom success in the polar Southern Ocean.</title>
        <authorList>
            <consortium name="DOE Joint Genome Institute"/>
            <person name="Mock T."/>
            <person name="Otillar R.P."/>
            <person name="Strauss J."/>
            <person name="Dupont C."/>
            <person name="Frickenhaus S."/>
            <person name="Maumus F."/>
            <person name="Mcmullan M."/>
            <person name="Sanges R."/>
            <person name="Schmutz J."/>
            <person name="Toseland A."/>
            <person name="Valas R."/>
            <person name="Veluchamy A."/>
            <person name="Ward B.J."/>
            <person name="Allen A."/>
            <person name="Barry K."/>
            <person name="Falciatore A."/>
            <person name="Ferrante M."/>
            <person name="Fortunato A.E."/>
            <person name="Gloeckner G."/>
            <person name="Gruber A."/>
            <person name="Hipkin R."/>
            <person name="Janech M."/>
            <person name="Kroth P."/>
            <person name="Leese F."/>
            <person name="Lindquist E."/>
            <person name="Lyon B.R."/>
            <person name="Martin J."/>
            <person name="Mayer C."/>
            <person name="Parker M."/>
            <person name="Quesneville H."/>
            <person name="Raymond J."/>
            <person name="Uhlig C."/>
            <person name="Valentin K.U."/>
            <person name="Worden A.Z."/>
            <person name="Armbrust E.V."/>
            <person name="Bowler C."/>
            <person name="Green B."/>
            <person name="Moulton V."/>
            <person name="Van Oosterhout C."/>
            <person name="Grigoriev I."/>
        </authorList>
    </citation>
    <scope>NUCLEOTIDE SEQUENCE [LARGE SCALE GENOMIC DNA]</scope>
    <source>
        <strain evidence="3 4">CCMP1102</strain>
    </source>
</reference>
<dbReference type="EMBL" id="KV784360">
    <property type="protein sequence ID" value="OEU14676.1"/>
    <property type="molecule type" value="Genomic_DNA"/>
</dbReference>
<dbReference type="InterPro" id="IPR003347">
    <property type="entry name" value="JmjC_dom"/>
</dbReference>
<dbReference type="Gene3D" id="2.60.120.650">
    <property type="entry name" value="Cupin"/>
    <property type="match status" value="1"/>
</dbReference>
<dbReference type="PANTHER" id="PTHR12461:SF105">
    <property type="entry name" value="HYPOXIA-INDUCIBLE FACTOR 1-ALPHA INHIBITOR"/>
    <property type="match status" value="1"/>
</dbReference>
<feature type="compositionally biased region" description="Low complexity" evidence="1">
    <location>
        <begin position="13"/>
        <end position="24"/>
    </location>
</feature>
<feature type="region of interest" description="Disordered" evidence="1">
    <location>
        <begin position="1"/>
        <end position="65"/>
    </location>
</feature>
<name>A0A1E7F958_9STRA</name>
<evidence type="ECO:0000313" key="3">
    <source>
        <dbReference type="EMBL" id="OEU14676.1"/>
    </source>
</evidence>
<dbReference type="OrthoDB" id="44887at2759"/>
<keyword evidence="4" id="KW-1185">Reference proteome</keyword>
<dbReference type="Pfam" id="PF13621">
    <property type="entry name" value="Cupin_8"/>
    <property type="match status" value="1"/>
</dbReference>
<feature type="domain" description="JmjC" evidence="2">
    <location>
        <begin position="1"/>
        <end position="126"/>
    </location>
</feature>
<evidence type="ECO:0000259" key="2">
    <source>
        <dbReference type="PROSITE" id="PS51184"/>
    </source>
</evidence>
<evidence type="ECO:0000256" key="1">
    <source>
        <dbReference type="SAM" id="MobiDB-lite"/>
    </source>
</evidence>
<organism evidence="3 4">
    <name type="scientific">Fragilariopsis cylindrus CCMP1102</name>
    <dbReference type="NCBI Taxonomy" id="635003"/>
    <lineage>
        <taxon>Eukaryota</taxon>
        <taxon>Sar</taxon>
        <taxon>Stramenopiles</taxon>
        <taxon>Ochrophyta</taxon>
        <taxon>Bacillariophyta</taxon>
        <taxon>Bacillariophyceae</taxon>
        <taxon>Bacillariophycidae</taxon>
        <taxon>Bacillariales</taxon>
        <taxon>Bacillariaceae</taxon>
        <taxon>Fragilariopsis</taxon>
    </lineage>
</organism>
<sequence length="126" mass="14782">MQHQGRKRVLLFPPSSSPSSNEPSFWHYAGHEGQQSNTSPINPEILDWQQSTTEQQRQDNYSSSDSTIYDTATFKSYSKKYPLFFNDAPTRQECLLYPGDLLYIPKKWWHHVRSIDTAASINVWWR</sequence>
<dbReference type="KEGG" id="fcy:FRACYDRAFT_269636"/>
<dbReference type="SUPFAM" id="SSF51197">
    <property type="entry name" value="Clavaminate synthase-like"/>
    <property type="match status" value="1"/>
</dbReference>
<gene>
    <name evidence="3" type="ORF">FRACYDRAFT_269636</name>
</gene>
<evidence type="ECO:0000313" key="4">
    <source>
        <dbReference type="Proteomes" id="UP000095751"/>
    </source>
</evidence>
<protein>
    <submittedName>
        <fullName evidence="3">Clavaminate synthase-like protein</fullName>
    </submittedName>
</protein>
<dbReference type="PROSITE" id="PS51184">
    <property type="entry name" value="JMJC"/>
    <property type="match status" value="1"/>
</dbReference>
<proteinExistence type="predicted"/>
<dbReference type="InterPro" id="IPR041667">
    <property type="entry name" value="Cupin_8"/>
</dbReference>